<name>A0A1M6B530_9CLOT</name>
<feature type="domain" description="ABC-2 type transporter transmembrane" evidence="6">
    <location>
        <begin position="18"/>
        <end position="365"/>
    </location>
</feature>
<dbReference type="InterPro" id="IPR052902">
    <property type="entry name" value="ABC-2_transporter"/>
</dbReference>
<keyword evidence="8" id="KW-1185">Reference proteome</keyword>
<evidence type="ECO:0000256" key="2">
    <source>
        <dbReference type="ARBA" id="ARBA00022692"/>
    </source>
</evidence>
<feature type="transmembrane region" description="Helical" evidence="5">
    <location>
        <begin position="259"/>
        <end position="283"/>
    </location>
</feature>
<feature type="transmembrane region" description="Helical" evidence="5">
    <location>
        <begin position="350"/>
        <end position="367"/>
    </location>
</feature>
<evidence type="ECO:0000313" key="8">
    <source>
        <dbReference type="Proteomes" id="UP000184080"/>
    </source>
</evidence>
<dbReference type="Proteomes" id="UP000184080">
    <property type="component" value="Unassembled WGS sequence"/>
</dbReference>
<dbReference type="EMBL" id="FQZO01000001">
    <property type="protein sequence ID" value="SHI43767.1"/>
    <property type="molecule type" value="Genomic_DNA"/>
</dbReference>
<evidence type="ECO:0000256" key="3">
    <source>
        <dbReference type="ARBA" id="ARBA00022989"/>
    </source>
</evidence>
<organism evidence="7 8">
    <name type="scientific">Clostridium amylolyticum</name>
    <dbReference type="NCBI Taxonomy" id="1121298"/>
    <lineage>
        <taxon>Bacteria</taxon>
        <taxon>Bacillati</taxon>
        <taxon>Bacillota</taxon>
        <taxon>Clostridia</taxon>
        <taxon>Eubacteriales</taxon>
        <taxon>Clostridiaceae</taxon>
        <taxon>Clostridium</taxon>
    </lineage>
</organism>
<evidence type="ECO:0000313" key="7">
    <source>
        <dbReference type="EMBL" id="SHI43767.1"/>
    </source>
</evidence>
<evidence type="ECO:0000256" key="1">
    <source>
        <dbReference type="ARBA" id="ARBA00004141"/>
    </source>
</evidence>
<dbReference type="GO" id="GO:0016020">
    <property type="term" value="C:membrane"/>
    <property type="evidence" value="ECO:0007669"/>
    <property type="project" value="UniProtKB-SubCell"/>
</dbReference>
<dbReference type="OrthoDB" id="1864035at2"/>
<dbReference type="PANTHER" id="PTHR43027:SF1">
    <property type="entry name" value="DOXORUBICIN RESISTANCE ABC TRANSPORTER PERMEASE PROTEIN DRRC-RELATED"/>
    <property type="match status" value="1"/>
</dbReference>
<protein>
    <submittedName>
        <fullName evidence="7">ABC-2 type transport system permease protein</fullName>
    </submittedName>
</protein>
<dbReference type="AlphaFoldDB" id="A0A1M6B530"/>
<feature type="transmembrane region" description="Helical" evidence="5">
    <location>
        <begin position="179"/>
        <end position="201"/>
    </location>
</feature>
<comment type="subcellular location">
    <subcellularLocation>
        <location evidence="1">Membrane</location>
        <topology evidence="1">Multi-pass membrane protein</topology>
    </subcellularLocation>
</comment>
<reference evidence="7 8" key="1">
    <citation type="submission" date="2016-11" db="EMBL/GenBank/DDBJ databases">
        <authorList>
            <person name="Jaros S."/>
            <person name="Januszkiewicz K."/>
            <person name="Wedrychowicz H."/>
        </authorList>
    </citation>
    <scope>NUCLEOTIDE SEQUENCE [LARGE SCALE GENOMIC DNA]</scope>
    <source>
        <strain evidence="7 8">DSM 21864</strain>
    </source>
</reference>
<dbReference type="STRING" id="1121298.SAMN05444401_0631"/>
<evidence type="ECO:0000256" key="4">
    <source>
        <dbReference type="ARBA" id="ARBA00023136"/>
    </source>
</evidence>
<feature type="transmembrane region" description="Helical" evidence="5">
    <location>
        <begin position="222"/>
        <end position="247"/>
    </location>
</feature>
<dbReference type="Pfam" id="PF12698">
    <property type="entry name" value="ABC2_membrane_3"/>
    <property type="match status" value="1"/>
</dbReference>
<evidence type="ECO:0000256" key="5">
    <source>
        <dbReference type="SAM" id="Phobius"/>
    </source>
</evidence>
<dbReference type="RefSeq" id="WP_073003748.1">
    <property type="nucleotide sequence ID" value="NZ_FQZO01000001.1"/>
</dbReference>
<keyword evidence="3 5" id="KW-1133">Transmembrane helix</keyword>
<dbReference type="InterPro" id="IPR013525">
    <property type="entry name" value="ABC2_TM"/>
</dbReference>
<keyword evidence="2 5" id="KW-0812">Transmembrane</keyword>
<feature type="transmembrane region" description="Helical" evidence="5">
    <location>
        <begin position="290"/>
        <end position="310"/>
    </location>
</feature>
<gene>
    <name evidence="7" type="ORF">SAMN05444401_0631</name>
</gene>
<keyword evidence="4 5" id="KW-0472">Membrane</keyword>
<accession>A0A1M6B530</accession>
<proteinExistence type="predicted"/>
<sequence>MRIIRQIWYEIINAFRDKSSISSMIIFPIAFMIILGAALSGAFNNVQDINPVEIIYYDNGEKEAKEIFDTFKDKSNIKNITFKEVGALEEGKKEVSKDSHRILVELKENNIKVYKNEKEGISVNIVMAALKSISERYGAINAIVKVAPETLENIDNDFHMSYIKTNKIEMGRQLTSYDYYGIVEITMMFLYGSLFGFFSIYNGRRMRIEGRIFSTGVSKLEYVFCKFASNFIITIITLIPAFLFSIFVMKTYWGDNPLALAGILLSFNVFCSALGVSFGYFFNDDKLGQLILNSLVFPVITFLGGGYVYIGGNTTGIFDFVTKLSPLRWVNRSIINIAYDNNYAMFKEGIVINLILGMLLLISAVILKKEEA</sequence>
<feature type="transmembrane region" description="Helical" evidence="5">
    <location>
        <begin position="21"/>
        <end position="43"/>
    </location>
</feature>
<dbReference type="PANTHER" id="PTHR43027">
    <property type="entry name" value="DOXORUBICIN RESISTANCE ABC TRANSPORTER PERMEASE PROTEIN DRRC-RELATED"/>
    <property type="match status" value="1"/>
</dbReference>
<evidence type="ECO:0000259" key="6">
    <source>
        <dbReference type="Pfam" id="PF12698"/>
    </source>
</evidence>
<dbReference type="GO" id="GO:0140359">
    <property type="term" value="F:ABC-type transporter activity"/>
    <property type="evidence" value="ECO:0007669"/>
    <property type="project" value="InterPro"/>
</dbReference>